<gene>
    <name evidence="2" type="ORF">VNO80_19275</name>
</gene>
<organism evidence="2 3">
    <name type="scientific">Phaseolus coccineus</name>
    <name type="common">Scarlet runner bean</name>
    <name type="synonym">Phaseolus multiflorus</name>
    <dbReference type="NCBI Taxonomy" id="3886"/>
    <lineage>
        <taxon>Eukaryota</taxon>
        <taxon>Viridiplantae</taxon>
        <taxon>Streptophyta</taxon>
        <taxon>Embryophyta</taxon>
        <taxon>Tracheophyta</taxon>
        <taxon>Spermatophyta</taxon>
        <taxon>Magnoliopsida</taxon>
        <taxon>eudicotyledons</taxon>
        <taxon>Gunneridae</taxon>
        <taxon>Pentapetalae</taxon>
        <taxon>rosids</taxon>
        <taxon>fabids</taxon>
        <taxon>Fabales</taxon>
        <taxon>Fabaceae</taxon>
        <taxon>Papilionoideae</taxon>
        <taxon>50 kb inversion clade</taxon>
        <taxon>NPAAA clade</taxon>
        <taxon>indigoferoid/millettioid clade</taxon>
        <taxon>Phaseoleae</taxon>
        <taxon>Phaseolus</taxon>
    </lineage>
</organism>
<feature type="region of interest" description="Disordered" evidence="1">
    <location>
        <begin position="1"/>
        <end position="51"/>
    </location>
</feature>
<feature type="region of interest" description="Disordered" evidence="1">
    <location>
        <begin position="88"/>
        <end position="117"/>
    </location>
</feature>
<feature type="compositionally biased region" description="Basic and acidic residues" evidence="1">
    <location>
        <begin position="16"/>
        <end position="46"/>
    </location>
</feature>
<dbReference type="AlphaFoldDB" id="A0AAN9R4L0"/>
<dbReference type="EMBL" id="JAYMYR010000007">
    <property type="protein sequence ID" value="KAK7353823.1"/>
    <property type="molecule type" value="Genomic_DNA"/>
</dbReference>
<proteinExistence type="predicted"/>
<evidence type="ECO:0000256" key="1">
    <source>
        <dbReference type="SAM" id="MobiDB-lite"/>
    </source>
</evidence>
<protein>
    <submittedName>
        <fullName evidence="2">Uncharacterized protein</fullName>
    </submittedName>
</protein>
<dbReference type="Proteomes" id="UP001374584">
    <property type="component" value="Unassembled WGS sequence"/>
</dbReference>
<evidence type="ECO:0000313" key="3">
    <source>
        <dbReference type="Proteomes" id="UP001374584"/>
    </source>
</evidence>
<reference evidence="2 3" key="1">
    <citation type="submission" date="2024-01" db="EMBL/GenBank/DDBJ databases">
        <title>The genomes of 5 underutilized Papilionoideae crops provide insights into root nodulation and disease resistanc.</title>
        <authorList>
            <person name="Jiang F."/>
        </authorList>
    </citation>
    <scope>NUCLEOTIDE SEQUENCE [LARGE SCALE GENOMIC DNA]</scope>
    <source>
        <strain evidence="2">JINMINGXINNONG_FW02</strain>
        <tissue evidence="2">Leaves</tissue>
    </source>
</reference>
<evidence type="ECO:0000313" key="2">
    <source>
        <dbReference type="EMBL" id="KAK7353823.1"/>
    </source>
</evidence>
<keyword evidence="3" id="KW-1185">Reference proteome</keyword>
<feature type="compositionally biased region" description="Polar residues" evidence="1">
    <location>
        <begin position="1"/>
        <end position="11"/>
    </location>
</feature>
<sequence>METEGSSSNVRSGCGEGERKEAFSSRSEHNDIEDEGRHGASRENKRGNLMKGKKRLLSILDVYGEEDLNVRVSHVCLEEAEGTKLPKHRYTERRSSEKVLGSPLNFSKDGNEKRMWSRVREATPLRCTGATISEEKEDDRTSFLEKSV</sequence>
<accession>A0AAN9R4L0</accession>
<name>A0AAN9R4L0_PHACN</name>
<comment type="caution">
    <text evidence="2">The sequence shown here is derived from an EMBL/GenBank/DDBJ whole genome shotgun (WGS) entry which is preliminary data.</text>
</comment>